<comment type="pathway">
    <text evidence="1">Biopolymer metabolism; poly-(R)-3-hydroxybutanoate biosynthesis.</text>
</comment>
<evidence type="ECO:0000256" key="5">
    <source>
        <dbReference type="ARBA" id="ARBA00023315"/>
    </source>
</evidence>
<keyword evidence="4" id="KW-0583">PHB biosynthesis</keyword>
<name>A0A284VJT4_9EURY</name>
<sequence>MPEPYAGISVGTTPFEIVYSENKMRLLHYLPTVKKQHPVPVFIVYAFVNRYYIMDLQPDKSVVRKLLDEGFDTYIVDWGYPSGDDRHLTLNDYVNGYLNSAIDRIMELSGIDKVTLIGVCHGGVLSLIYSVLHPEKVKNLVVLNTPVNFDTDKSLLNIWSKSMDVDRLVDYYGIVPGELMNIGYFFVDPLRNIIDLYSGVYDRVDCEPDDIKCRRQDGESVRTFLRMMKWGSDNPGQAGEAYRQFIKDCYQKNLLIKNEMEIDGQMINLKDITMPLLNIMAKYDNFIPNESSIPLNDAVSSADKTMAIFPTGHIGIFVGYESQKDVCPMITEWLKPRSF</sequence>
<dbReference type="InterPro" id="IPR010125">
    <property type="entry name" value="PHA_synth_III_C"/>
</dbReference>
<dbReference type="Gene3D" id="3.40.50.1820">
    <property type="entry name" value="alpha/beta hydrolase"/>
    <property type="match status" value="1"/>
</dbReference>
<proteinExistence type="predicted"/>
<dbReference type="InterPro" id="IPR029058">
    <property type="entry name" value="AB_hydrolase_fold"/>
</dbReference>
<accession>A0A284VJT4</accession>
<keyword evidence="3 8" id="KW-0808">Transferase</keyword>
<evidence type="ECO:0000256" key="1">
    <source>
        <dbReference type="ARBA" id="ARBA00004683"/>
    </source>
</evidence>
<evidence type="ECO:0000256" key="3">
    <source>
        <dbReference type="ARBA" id="ARBA00022679"/>
    </source>
</evidence>
<keyword evidence="9" id="KW-1185">Reference proteome</keyword>
<dbReference type="NCBIfam" id="TIGR01836">
    <property type="entry name" value="PHA_synth_III_C"/>
    <property type="match status" value="1"/>
</dbReference>
<dbReference type="Pfam" id="PF00561">
    <property type="entry name" value="Abhydrolase_1"/>
    <property type="match status" value="1"/>
</dbReference>
<dbReference type="AlphaFoldDB" id="A0A284VJT4"/>
<dbReference type="GO" id="GO:0016746">
    <property type="term" value="F:acyltransferase activity"/>
    <property type="evidence" value="ECO:0007669"/>
    <property type="project" value="UniProtKB-KW"/>
</dbReference>
<dbReference type="InterPro" id="IPR051321">
    <property type="entry name" value="PHA/PHB_synthase"/>
</dbReference>
<dbReference type="Proteomes" id="UP000218615">
    <property type="component" value="Unassembled WGS sequence"/>
</dbReference>
<dbReference type="OrthoDB" id="202878at2157"/>
<reference evidence="9" key="1">
    <citation type="submission" date="2017-06" db="EMBL/GenBank/DDBJ databases">
        <authorList>
            <person name="Cremers G."/>
        </authorList>
    </citation>
    <scope>NUCLEOTIDE SEQUENCE [LARGE SCALE GENOMIC DNA]</scope>
</reference>
<dbReference type="PANTHER" id="PTHR36837:SF2">
    <property type="entry name" value="POLY(3-HYDROXYALKANOATE) POLYMERASE SUBUNIT PHAC"/>
    <property type="match status" value="1"/>
</dbReference>
<dbReference type="GO" id="GO:0042619">
    <property type="term" value="P:poly-hydroxybutyrate biosynthetic process"/>
    <property type="evidence" value="ECO:0007669"/>
    <property type="project" value="UniProtKB-KW"/>
</dbReference>
<dbReference type="EMBL" id="FZMP01000024">
    <property type="protein sequence ID" value="SNQ59467.1"/>
    <property type="molecule type" value="Genomic_DNA"/>
</dbReference>
<evidence type="ECO:0000256" key="6">
    <source>
        <dbReference type="ARBA" id="ARBA00033356"/>
    </source>
</evidence>
<dbReference type="UniPathway" id="UPA00917"/>
<evidence type="ECO:0000256" key="2">
    <source>
        <dbReference type="ARBA" id="ARBA00019065"/>
    </source>
</evidence>
<protein>
    <recommendedName>
        <fullName evidence="2">Poly(3-hydroxyalkanoate) polymerase subunit PhaC</fullName>
    </recommendedName>
    <alternativeName>
        <fullName evidence="6">PHB synthase subunit PhaC</fullName>
    </alternativeName>
</protein>
<evidence type="ECO:0000313" key="8">
    <source>
        <dbReference type="EMBL" id="SNQ59467.1"/>
    </source>
</evidence>
<organism evidence="8 9">
    <name type="scientific">Candidatus Methanoperedens nitratireducens</name>
    <dbReference type="NCBI Taxonomy" id="1392998"/>
    <lineage>
        <taxon>Archaea</taxon>
        <taxon>Methanobacteriati</taxon>
        <taxon>Methanobacteriota</taxon>
        <taxon>Stenosarchaea group</taxon>
        <taxon>Methanomicrobia</taxon>
        <taxon>Methanosarcinales</taxon>
        <taxon>ANME-2 cluster</taxon>
        <taxon>Candidatus Methanoperedentaceae</taxon>
        <taxon>Candidatus Methanoperedens</taxon>
    </lineage>
</organism>
<dbReference type="RefSeq" id="WP_096203838.1">
    <property type="nucleotide sequence ID" value="NZ_FZMP01000024.1"/>
</dbReference>
<keyword evidence="5 8" id="KW-0012">Acyltransferase</keyword>
<evidence type="ECO:0000256" key="4">
    <source>
        <dbReference type="ARBA" id="ARBA00022752"/>
    </source>
</evidence>
<evidence type="ECO:0000313" key="9">
    <source>
        <dbReference type="Proteomes" id="UP000218615"/>
    </source>
</evidence>
<dbReference type="SUPFAM" id="SSF53474">
    <property type="entry name" value="alpha/beta-Hydrolases"/>
    <property type="match status" value="1"/>
</dbReference>
<evidence type="ECO:0000259" key="7">
    <source>
        <dbReference type="Pfam" id="PF00561"/>
    </source>
</evidence>
<dbReference type="PANTHER" id="PTHR36837">
    <property type="entry name" value="POLY(3-HYDROXYALKANOATE) POLYMERASE SUBUNIT PHAC"/>
    <property type="match status" value="1"/>
</dbReference>
<dbReference type="InterPro" id="IPR000073">
    <property type="entry name" value="AB_hydrolase_1"/>
</dbReference>
<feature type="domain" description="AB hydrolase-1" evidence="7">
    <location>
        <begin position="57"/>
        <end position="319"/>
    </location>
</feature>
<gene>
    <name evidence="8" type="primary">phbC</name>
    <name evidence="8" type="ORF">MNV_120034</name>
</gene>